<organism evidence="1 2">
    <name type="scientific">Dreissena polymorpha</name>
    <name type="common">Zebra mussel</name>
    <name type="synonym">Mytilus polymorpha</name>
    <dbReference type="NCBI Taxonomy" id="45954"/>
    <lineage>
        <taxon>Eukaryota</taxon>
        <taxon>Metazoa</taxon>
        <taxon>Spiralia</taxon>
        <taxon>Lophotrochozoa</taxon>
        <taxon>Mollusca</taxon>
        <taxon>Bivalvia</taxon>
        <taxon>Autobranchia</taxon>
        <taxon>Heteroconchia</taxon>
        <taxon>Euheterodonta</taxon>
        <taxon>Imparidentia</taxon>
        <taxon>Neoheterodontei</taxon>
        <taxon>Myida</taxon>
        <taxon>Dreissenoidea</taxon>
        <taxon>Dreissenidae</taxon>
        <taxon>Dreissena</taxon>
    </lineage>
</organism>
<proteinExistence type="predicted"/>
<dbReference type="Proteomes" id="UP000828390">
    <property type="component" value="Unassembled WGS sequence"/>
</dbReference>
<reference evidence="1" key="1">
    <citation type="journal article" date="2019" name="bioRxiv">
        <title>The Genome of the Zebra Mussel, Dreissena polymorpha: A Resource for Invasive Species Research.</title>
        <authorList>
            <person name="McCartney M.A."/>
            <person name="Auch B."/>
            <person name="Kono T."/>
            <person name="Mallez S."/>
            <person name="Zhang Y."/>
            <person name="Obille A."/>
            <person name="Becker A."/>
            <person name="Abrahante J.E."/>
            <person name="Garbe J."/>
            <person name="Badalamenti J.P."/>
            <person name="Herman A."/>
            <person name="Mangelson H."/>
            <person name="Liachko I."/>
            <person name="Sullivan S."/>
            <person name="Sone E.D."/>
            <person name="Koren S."/>
            <person name="Silverstein K.A.T."/>
            <person name="Beckman K.B."/>
            <person name="Gohl D.M."/>
        </authorList>
    </citation>
    <scope>NUCLEOTIDE SEQUENCE</scope>
    <source>
        <strain evidence="1">Duluth1</strain>
        <tissue evidence="1">Whole animal</tissue>
    </source>
</reference>
<name>A0A9D4LVQ9_DREPO</name>
<comment type="caution">
    <text evidence="1">The sequence shown here is derived from an EMBL/GenBank/DDBJ whole genome shotgun (WGS) entry which is preliminary data.</text>
</comment>
<sequence length="62" mass="6987">MLNVSVLSGTVTMRLIARAARTRRDVSMSLASLQRKITGLYTRPMSKRSLWELRTKHVPSSA</sequence>
<keyword evidence="2" id="KW-1185">Reference proteome</keyword>
<dbReference type="EMBL" id="JAIWYP010000002">
    <property type="protein sequence ID" value="KAH3863711.1"/>
    <property type="molecule type" value="Genomic_DNA"/>
</dbReference>
<protein>
    <submittedName>
        <fullName evidence="1">Uncharacterized protein</fullName>
    </submittedName>
</protein>
<evidence type="ECO:0000313" key="2">
    <source>
        <dbReference type="Proteomes" id="UP000828390"/>
    </source>
</evidence>
<dbReference type="AlphaFoldDB" id="A0A9D4LVQ9"/>
<reference evidence="1" key="2">
    <citation type="submission" date="2020-11" db="EMBL/GenBank/DDBJ databases">
        <authorList>
            <person name="McCartney M.A."/>
            <person name="Auch B."/>
            <person name="Kono T."/>
            <person name="Mallez S."/>
            <person name="Becker A."/>
            <person name="Gohl D.M."/>
            <person name="Silverstein K.A.T."/>
            <person name="Koren S."/>
            <person name="Bechman K.B."/>
            <person name="Herman A."/>
            <person name="Abrahante J.E."/>
            <person name="Garbe J."/>
        </authorList>
    </citation>
    <scope>NUCLEOTIDE SEQUENCE</scope>
    <source>
        <strain evidence="1">Duluth1</strain>
        <tissue evidence="1">Whole animal</tissue>
    </source>
</reference>
<gene>
    <name evidence="1" type="ORF">DPMN_026701</name>
</gene>
<evidence type="ECO:0000313" key="1">
    <source>
        <dbReference type="EMBL" id="KAH3863711.1"/>
    </source>
</evidence>
<accession>A0A9D4LVQ9</accession>